<dbReference type="Proteomes" id="UP000017836">
    <property type="component" value="Unassembled WGS sequence"/>
</dbReference>
<dbReference type="GO" id="GO:0016226">
    <property type="term" value="P:iron-sulfur cluster assembly"/>
    <property type="evidence" value="ECO:0007669"/>
    <property type="project" value="InterPro"/>
</dbReference>
<dbReference type="AlphaFoldDB" id="W1NRA5"/>
<dbReference type="Gramene" id="ERM98372">
    <property type="protein sequence ID" value="ERM98372"/>
    <property type="gene ID" value="AMTR_s00072p00025620"/>
</dbReference>
<dbReference type="HOGENOM" id="CLU_1888573_0_0_1"/>
<reference evidence="5" key="1">
    <citation type="journal article" date="2013" name="Science">
        <title>The Amborella genome and the evolution of flowering plants.</title>
        <authorList>
            <consortium name="Amborella Genome Project"/>
        </authorList>
    </citation>
    <scope>NUCLEOTIDE SEQUENCE [LARGE SCALE GENOMIC DNA]</scope>
</reference>
<protein>
    <submittedName>
        <fullName evidence="4">Uncharacterized protein</fullName>
    </submittedName>
</protein>
<proteinExistence type="inferred from homology"/>
<organism evidence="4 5">
    <name type="scientific">Amborella trichopoda</name>
    <dbReference type="NCBI Taxonomy" id="13333"/>
    <lineage>
        <taxon>Eukaryota</taxon>
        <taxon>Viridiplantae</taxon>
        <taxon>Streptophyta</taxon>
        <taxon>Embryophyta</taxon>
        <taxon>Tracheophyta</taxon>
        <taxon>Spermatophyta</taxon>
        <taxon>Magnoliopsida</taxon>
        <taxon>Amborellales</taxon>
        <taxon>Amborellaceae</taxon>
        <taxon>Amborella</taxon>
    </lineage>
</organism>
<keyword evidence="2" id="KW-0813">Transport</keyword>
<dbReference type="GO" id="GO:0005737">
    <property type="term" value="C:cytoplasm"/>
    <property type="evidence" value="ECO:0007669"/>
    <property type="project" value="UniProtKB-ARBA"/>
</dbReference>
<dbReference type="SUPFAM" id="SSF55387">
    <property type="entry name" value="Frataxin/Nqo15-like"/>
    <property type="match status" value="1"/>
</dbReference>
<name>W1NRA5_AMBTC</name>
<dbReference type="eggNOG" id="ENOG502SW83">
    <property type="taxonomic scope" value="Eukaryota"/>
</dbReference>
<dbReference type="GO" id="GO:0006826">
    <property type="term" value="P:iron ion transport"/>
    <property type="evidence" value="ECO:0007669"/>
    <property type="project" value="UniProtKB-KW"/>
</dbReference>
<evidence type="ECO:0000256" key="1">
    <source>
        <dbReference type="ARBA" id="ARBA00008183"/>
    </source>
</evidence>
<dbReference type="PANTHER" id="PTHR16821">
    <property type="entry name" value="FRATAXIN"/>
    <property type="match status" value="1"/>
</dbReference>
<dbReference type="EMBL" id="KI395332">
    <property type="protein sequence ID" value="ERM98372.1"/>
    <property type="molecule type" value="Genomic_DNA"/>
</dbReference>
<dbReference type="InterPro" id="IPR002908">
    <property type="entry name" value="Frataxin/CyaY"/>
</dbReference>
<evidence type="ECO:0000256" key="2">
    <source>
        <dbReference type="ARBA" id="ARBA00022496"/>
    </source>
</evidence>
<evidence type="ECO:0000313" key="4">
    <source>
        <dbReference type="EMBL" id="ERM98372.1"/>
    </source>
</evidence>
<evidence type="ECO:0000313" key="5">
    <source>
        <dbReference type="Proteomes" id="UP000017836"/>
    </source>
</evidence>
<gene>
    <name evidence="4" type="ORF">AMTR_s00072p00025620</name>
</gene>
<keyword evidence="2" id="KW-0410">Iron transport</keyword>
<keyword evidence="3" id="KW-0408">Iron</keyword>
<evidence type="ECO:0000256" key="3">
    <source>
        <dbReference type="ARBA" id="ARBA00023004"/>
    </source>
</evidence>
<dbReference type="GO" id="GO:0008199">
    <property type="term" value="F:ferric iron binding"/>
    <property type="evidence" value="ECO:0007669"/>
    <property type="project" value="InterPro"/>
</dbReference>
<dbReference type="InterPro" id="IPR036524">
    <property type="entry name" value="Frataxin/CyaY_sf"/>
</dbReference>
<dbReference type="STRING" id="13333.W1NRA5"/>
<accession>W1NRA5</accession>
<keyword evidence="2" id="KW-0406">Ion transport</keyword>
<comment type="similarity">
    <text evidence="1">Belongs to the frataxin family.</text>
</comment>
<dbReference type="PANTHER" id="PTHR16821:SF2">
    <property type="entry name" value="FRATAXIN, MITOCHONDRIAL"/>
    <property type="match status" value="1"/>
</dbReference>
<keyword evidence="5" id="KW-1185">Reference proteome</keyword>
<sequence>MATSLSSRLIRKVCTLRSLLLSPLCHAPFLESSKYLDTGFNTNLTPLNAFENTWDIRAFCSRASSLDVEQGPATIDYSSLLQEDEYHKLADATISDLQGKFEEYGDCIQVDGFDIDYGVSLMPVPELAEFVQSYI</sequence>